<keyword evidence="6" id="KW-0732">Signal</keyword>
<protein>
    <recommendedName>
        <fullName evidence="9">Cutinase family protein</fullName>
    </recommendedName>
</protein>
<organism evidence="7 8">
    <name type="scientific">Nocardia nova</name>
    <dbReference type="NCBI Taxonomy" id="37330"/>
    <lineage>
        <taxon>Bacteria</taxon>
        <taxon>Bacillati</taxon>
        <taxon>Actinomycetota</taxon>
        <taxon>Actinomycetes</taxon>
        <taxon>Mycobacteriales</taxon>
        <taxon>Nocardiaceae</taxon>
        <taxon>Nocardia</taxon>
    </lineage>
</organism>
<feature type="compositionally biased region" description="Low complexity" evidence="5">
    <location>
        <begin position="236"/>
        <end position="268"/>
    </location>
</feature>
<feature type="signal peptide" evidence="6">
    <location>
        <begin position="1"/>
        <end position="43"/>
    </location>
</feature>
<feature type="region of interest" description="Disordered" evidence="5">
    <location>
        <begin position="168"/>
        <end position="194"/>
    </location>
</feature>
<evidence type="ECO:0000256" key="6">
    <source>
        <dbReference type="SAM" id="SignalP"/>
    </source>
</evidence>
<name>A0A2S6A246_9NOCA</name>
<keyword evidence="3" id="KW-0378">Hydrolase</keyword>
<comment type="similarity">
    <text evidence="1">Belongs to the cutinase family.</text>
</comment>
<dbReference type="Gene3D" id="3.40.50.1820">
    <property type="entry name" value="alpha/beta hydrolase"/>
    <property type="match status" value="1"/>
</dbReference>
<keyword evidence="4" id="KW-1015">Disulfide bond</keyword>
<evidence type="ECO:0000256" key="1">
    <source>
        <dbReference type="ARBA" id="ARBA00007534"/>
    </source>
</evidence>
<dbReference type="InterPro" id="IPR029058">
    <property type="entry name" value="AB_hydrolase_fold"/>
</dbReference>
<proteinExistence type="inferred from homology"/>
<accession>A0A2S6A246</accession>
<evidence type="ECO:0000256" key="2">
    <source>
        <dbReference type="ARBA" id="ARBA00022487"/>
    </source>
</evidence>
<dbReference type="PANTHER" id="PTHR33630:SF9">
    <property type="entry name" value="CUTINASE 4"/>
    <property type="match status" value="1"/>
</dbReference>
<dbReference type="Proteomes" id="UP000238356">
    <property type="component" value="Unassembled WGS sequence"/>
</dbReference>
<feature type="region of interest" description="Disordered" evidence="5">
    <location>
        <begin position="231"/>
        <end position="273"/>
    </location>
</feature>
<dbReference type="InterPro" id="IPR000675">
    <property type="entry name" value="Cutinase/axe"/>
</dbReference>
<dbReference type="EMBL" id="PSZD01000015">
    <property type="protein sequence ID" value="PPJ25606.1"/>
    <property type="molecule type" value="Genomic_DNA"/>
</dbReference>
<evidence type="ECO:0008006" key="9">
    <source>
        <dbReference type="Google" id="ProtNLM"/>
    </source>
</evidence>
<evidence type="ECO:0000256" key="3">
    <source>
        <dbReference type="ARBA" id="ARBA00022801"/>
    </source>
</evidence>
<reference evidence="7 8" key="1">
    <citation type="submission" date="2018-02" db="EMBL/GenBank/DDBJ databases">
        <title>8 Nocardia nova and 1 Nocardia cyriacigeorgica strain used for evolution to TMP-SMX.</title>
        <authorList>
            <person name="Mehta H."/>
            <person name="Weng J."/>
            <person name="Shamoo Y."/>
        </authorList>
    </citation>
    <scope>NUCLEOTIDE SEQUENCE [LARGE SCALE GENOMIC DNA]</scope>
    <source>
        <strain evidence="7 8">BAA2227</strain>
    </source>
</reference>
<dbReference type="Pfam" id="PF01083">
    <property type="entry name" value="Cutinase"/>
    <property type="match status" value="1"/>
</dbReference>
<dbReference type="SUPFAM" id="SSF53474">
    <property type="entry name" value="alpha/beta-Hydrolases"/>
    <property type="match status" value="1"/>
</dbReference>
<evidence type="ECO:0000256" key="4">
    <source>
        <dbReference type="ARBA" id="ARBA00023157"/>
    </source>
</evidence>
<gene>
    <name evidence="7" type="ORF">C5F51_22530</name>
</gene>
<comment type="caution">
    <text evidence="7">The sequence shown here is derived from an EMBL/GenBank/DDBJ whole genome shotgun (WGS) entry which is preliminary data.</text>
</comment>
<dbReference type="AlphaFoldDB" id="A0A2S6A246"/>
<sequence length="501" mass="50141">MTPTTAPAHRRARTRCAAPTLICAVVAAVVTAVSVLVCGAATAAPVSGPASCPRWTAVLVPGTGEATLADEPAGMLAPIGAGLRQRFGSDIEVRTLTYPASAIPYSISETTGTQNLSTLLDGLCSSTRVVLAGYSQGADIAGDVATDIGNNHGPVSASRIVAVALISDPRRSSDTPQLGTPSPGEGIAGPRQHDFGTLTNRVRTLCATGDIYCSTTPQASPALAALGHAFTGTNLPPTSNDTTTTPSPDQTTTASTAPATSSPAAPDSGLDASGSFAGLDPSEIIGQVVTVLSGLSGFAADLPAIGTDLAQLPALIASGNLPGLHQISGDLNNQFAPLVQMADRIDLHLVARALALAVPLDTSGWTAVAAQIVNILAGLDIARLATDIGQAQEIAWNAAQKLVTGDPAGAALTLSGLVPVAADLAAAAASALTGDAGTHLAGLAHTFTATTTADTSTALADLARQSGDATRFATSGVHQNGYATALGQALDWLINRIDTTH</sequence>
<evidence type="ECO:0000313" key="8">
    <source>
        <dbReference type="Proteomes" id="UP000238356"/>
    </source>
</evidence>
<dbReference type="RefSeq" id="WP_104363944.1">
    <property type="nucleotide sequence ID" value="NZ_PSZD01000015.1"/>
</dbReference>
<dbReference type="SMART" id="SM01110">
    <property type="entry name" value="Cutinase"/>
    <property type="match status" value="1"/>
</dbReference>
<dbReference type="GO" id="GO:0052689">
    <property type="term" value="F:carboxylic ester hydrolase activity"/>
    <property type="evidence" value="ECO:0007669"/>
    <property type="project" value="UniProtKB-KW"/>
</dbReference>
<dbReference type="PANTHER" id="PTHR33630">
    <property type="entry name" value="CUTINASE RV1984C-RELATED-RELATED"/>
    <property type="match status" value="1"/>
</dbReference>
<keyword evidence="2" id="KW-0719">Serine esterase</keyword>
<evidence type="ECO:0000256" key="5">
    <source>
        <dbReference type="SAM" id="MobiDB-lite"/>
    </source>
</evidence>
<evidence type="ECO:0000313" key="7">
    <source>
        <dbReference type="EMBL" id="PPJ25606.1"/>
    </source>
</evidence>
<keyword evidence="8" id="KW-1185">Reference proteome</keyword>
<feature type="chain" id="PRO_5015691793" description="Cutinase family protein" evidence="6">
    <location>
        <begin position="44"/>
        <end position="501"/>
    </location>
</feature>